<keyword evidence="3" id="KW-1185">Reference proteome</keyword>
<reference evidence="2" key="1">
    <citation type="submission" date="2023-06" db="EMBL/GenBank/DDBJ databases">
        <title>Genome-scale phylogeny and comparative genomics of the fungal order Sordariales.</title>
        <authorList>
            <consortium name="Lawrence Berkeley National Laboratory"/>
            <person name="Hensen N."/>
            <person name="Bonometti L."/>
            <person name="Westerberg I."/>
            <person name="Brannstrom I.O."/>
            <person name="Guillou S."/>
            <person name="Cros-Aarteil S."/>
            <person name="Calhoun S."/>
            <person name="Haridas S."/>
            <person name="Kuo A."/>
            <person name="Mondo S."/>
            <person name="Pangilinan J."/>
            <person name="Riley R."/>
            <person name="Labutti K."/>
            <person name="Andreopoulos B."/>
            <person name="Lipzen A."/>
            <person name="Chen C."/>
            <person name="Yanf M."/>
            <person name="Daum C."/>
            <person name="Ng V."/>
            <person name="Clum A."/>
            <person name="Steindorff A."/>
            <person name="Ohm R."/>
            <person name="Martin F."/>
            <person name="Silar P."/>
            <person name="Natvig D."/>
            <person name="Lalanne C."/>
            <person name="Gautier V."/>
            <person name="Ament-Velasquez S.L."/>
            <person name="Kruys A."/>
            <person name="Hutchinson M.I."/>
            <person name="Powell A.J."/>
            <person name="Barry K."/>
            <person name="Miller A.N."/>
            <person name="Grigoriev I.V."/>
            <person name="Debuchy R."/>
            <person name="Gladieux P."/>
            <person name="Thoren M.H."/>
            <person name="Johannesson H."/>
        </authorList>
    </citation>
    <scope>NUCLEOTIDE SEQUENCE</scope>
    <source>
        <strain evidence="2">PSN4</strain>
    </source>
</reference>
<proteinExistence type="predicted"/>
<comment type="caution">
    <text evidence="2">The sequence shown here is derived from an EMBL/GenBank/DDBJ whole genome shotgun (WGS) entry which is preliminary data.</text>
</comment>
<dbReference type="PANTHER" id="PTHR42937:SF1">
    <property type="entry name" value="DIAMINOPROPIONATE AMMONIA-LYASE"/>
    <property type="match status" value="1"/>
</dbReference>
<protein>
    <submittedName>
        <fullName evidence="2">Tryptophan synthase beta subunit-like PLP-dependent enzyme</fullName>
    </submittedName>
</protein>
<dbReference type="InterPro" id="IPR036052">
    <property type="entry name" value="TrpB-like_PALP_sf"/>
</dbReference>
<sequence length="401" mass="43417">MGFCRRRQLRCRSRVTEMDTTTQLNPSARAWRYQPLNPQSETTLSPVLSFHRALPTYNQTTLHSLPDLAAELELGHVLVKDESNRFGLPSFKVLGASWAVYRAVGGRLGLDVFNWEVLIATLGEVARNMAVPVTVVTCTEGNWGRAVAWMGRQMGVDVVVYVPEHMVEETRELIRKEGVKVVVAPGDYDDAAEAAMRWAKSEVALAVFDMSWEGYEEIPNWVVEGYQTMLDESDVQVPEATGGKTATHAIVPCGCGSVARAVTQHYKSKVREATGAPAATVIAVETSSAACLTASLEKGEMTRVGTGSTIMCGMNCGTLSSTAWPILKEGVDASVIVSEMEAHGAVLELHQKGVEAGPCGAATLAALRKVCKGYRAELGLTRESVVVLHCTEGMREYIPPT</sequence>
<dbReference type="EMBL" id="MU839830">
    <property type="protein sequence ID" value="KAK1757759.1"/>
    <property type="molecule type" value="Genomic_DNA"/>
</dbReference>
<organism evidence="2 3">
    <name type="scientific">Echria macrotheca</name>
    <dbReference type="NCBI Taxonomy" id="438768"/>
    <lineage>
        <taxon>Eukaryota</taxon>
        <taxon>Fungi</taxon>
        <taxon>Dikarya</taxon>
        <taxon>Ascomycota</taxon>
        <taxon>Pezizomycotina</taxon>
        <taxon>Sordariomycetes</taxon>
        <taxon>Sordariomycetidae</taxon>
        <taxon>Sordariales</taxon>
        <taxon>Schizotheciaceae</taxon>
        <taxon>Echria</taxon>
    </lineage>
</organism>
<gene>
    <name evidence="2" type="ORF">QBC47DRAFT_376931</name>
</gene>
<feature type="domain" description="Tryptophan synthase beta chain-like PALP" evidence="1">
    <location>
        <begin position="56"/>
        <end position="390"/>
    </location>
</feature>
<dbReference type="Gene3D" id="3.40.50.1100">
    <property type="match status" value="2"/>
</dbReference>
<dbReference type="InterPro" id="IPR001926">
    <property type="entry name" value="TrpB-like_PALP"/>
</dbReference>
<evidence type="ECO:0000313" key="3">
    <source>
        <dbReference type="Proteomes" id="UP001239445"/>
    </source>
</evidence>
<dbReference type="SUPFAM" id="SSF53686">
    <property type="entry name" value="Tryptophan synthase beta subunit-like PLP-dependent enzymes"/>
    <property type="match status" value="1"/>
</dbReference>
<dbReference type="Pfam" id="PF00291">
    <property type="entry name" value="PALP"/>
    <property type="match status" value="1"/>
</dbReference>
<evidence type="ECO:0000259" key="1">
    <source>
        <dbReference type="Pfam" id="PF00291"/>
    </source>
</evidence>
<dbReference type="NCBIfam" id="NF006058">
    <property type="entry name" value="PRK08206.1"/>
    <property type="match status" value="1"/>
</dbReference>
<evidence type="ECO:0000313" key="2">
    <source>
        <dbReference type="EMBL" id="KAK1757759.1"/>
    </source>
</evidence>
<dbReference type="AlphaFoldDB" id="A0AAJ0BIH2"/>
<dbReference type="Proteomes" id="UP001239445">
    <property type="component" value="Unassembled WGS sequence"/>
</dbReference>
<name>A0AAJ0BIH2_9PEZI</name>
<accession>A0AAJ0BIH2</accession>
<dbReference type="PANTHER" id="PTHR42937">
    <property type="match status" value="1"/>
</dbReference>